<dbReference type="SMART" id="SM00364">
    <property type="entry name" value="LRR_BAC"/>
    <property type="match status" value="10"/>
</dbReference>
<evidence type="ECO:0000256" key="2">
    <source>
        <dbReference type="ARBA" id="ARBA00022737"/>
    </source>
</evidence>
<dbReference type="SMART" id="SM00332">
    <property type="entry name" value="PP2Cc"/>
    <property type="match status" value="1"/>
</dbReference>
<dbReference type="InterPro" id="IPR019349">
    <property type="entry name" value="Ribosomal_mS35_mit"/>
</dbReference>
<reference evidence="5" key="1">
    <citation type="submission" date="2024-02" db="UniProtKB">
        <authorList>
            <consortium name="WormBaseParasite"/>
        </authorList>
    </citation>
    <scope>IDENTIFICATION</scope>
</reference>
<dbReference type="PANTHER" id="PTHR48051:SF41">
    <property type="entry name" value="LEUCINE-RICH REPEAT-CONTAINING PROTEIN 40"/>
    <property type="match status" value="1"/>
</dbReference>
<dbReference type="PANTHER" id="PTHR48051">
    <property type="match status" value="1"/>
</dbReference>
<dbReference type="Gene3D" id="3.80.10.10">
    <property type="entry name" value="Ribonuclease Inhibitor"/>
    <property type="match status" value="3"/>
</dbReference>
<name>A0AAF3E941_9BILA</name>
<keyword evidence="4" id="KW-1185">Reference proteome</keyword>
<dbReference type="InterPro" id="IPR036457">
    <property type="entry name" value="PPM-type-like_dom_sf"/>
</dbReference>
<dbReference type="InterPro" id="IPR001932">
    <property type="entry name" value="PPM-type_phosphatase-like_dom"/>
</dbReference>
<dbReference type="Pfam" id="PF00481">
    <property type="entry name" value="PP2C"/>
    <property type="match status" value="1"/>
</dbReference>
<dbReference type="AlphaFoldDB" id="A0AAF3E941"/>
<dbReference type="Gene3D" id="3.60.40.10">
    <property type="entry name" value="PPM-type phosphatase domain"/>
    <property type="match status" value="1"/>
</dbReference>
<organism evidence="4 5">
    <name type="scientific">Mesorhabditis belari</name>
    <dbReference type="NCBI Taxonomy" id="2138241"/>
    <lineage>
        <taxon>Eukaryota</taxon>
        <taxon>Metazoa</taxon>
        <taxon>Ecdysozoa</taxon>
        <taxon>Nematoda</taxon>
        <taxon>Chromadorea</taxon>
        <taxon>Rhabditida</taxon>
        <taxon>Rhabditina</taxon>
        <taxon>Rhabditomorpha</taxon>
        <taxon>Rhabditoidea</taxon>
        <taxon>Rhabditidae</taxon>
        <taxon>Mesorhabditinae</taxon>
        <taxon>Mesorhabditis</taxon>
    </lineage>
</organism>
<protein>
    <recommendedName>
        <fullName evidence="3">PPM-type phosphatase domain-containing protein</fullName>
    </recommendedName>
</protein>
<sequence length="1218" mass="138501">MLLKINQFYLIRRGSTLCTKLKEASGEATTSKEKEKYVAGSEIERDANGEAFREMFVMPNRKLRAQIQLEQLTGRGQVQKLSRFDIQDRLAVRTSRSKEMSPEQDWTNVWPAPRSFNASVVPLPVRMGSRPHPERRAPFKKFGNLELVKIPNFLHLTPAAIEKQCLAIKQFCTEYPPELKGNKELQKVVPLKVYYNDYVHQGSSLRDIRSRVTTTTLNVAALNLSSFARDKLQRLAGSRFDSSNGMLTILTDRCHTRQQNDQYAAYLLTVLYHEANKVEKWEEIRQREDELRIEYDGSTTQQKILSLLGKPAADEIGSQATLAETKEIRKGRLFSKWDSKKCILCNGTLRIERHMEEDEMLLVANYNVEITVTRRGKGLHLSNPTNDFLFIFDQIETLHLWVSRCLQFKVTSTCDLSDQRLVLLPDSTFLAPNLQKIYHLNLKRNSLQFKTCHQDELGLDGTWSAPQLGWIEDLYRFSALNHLDLSSNRLSMFPLAVLQLKLLTRLFLSDNQIDRIPGEIRLLNLLIEFDLANNWLSELPDQLGDCTELAVLNLTLNRFKKIPSILSTNPKVTHWQLAGNFLDHLIGVELKQCIKLDLRRNAFHGKLIIPSSGETLRWLDLRDNQLKSLSTTNCLNLRTLHCERNLLKELSVNGQNISYLNASFNALSSLIVLPMPMNLVFFSVASNQFSHLPNWITDLQKINHIDAHKNQLKTLPERIFRVPSLSTLNLHSNRLTKLPEQVENCQIEILNLHHNALENLPSLLFRSSHRLREVNVSANVLTEIPSPNPVPDLNRVQILHAAMNELDDRVVHTIIAMRRLRILNLSNNKIKFFNDSNLCSLTSLEELNLSSNRLSSISSLILALPSLQILRIHSNQINILPDLSQSKTLKIFDACSNRVSQMQSTNCLAENLRQVDLSCNPELPVHFSQRSSRIYSFVNIAEAGGHNVHVGFSECTGQRNRLSVRQILPNTRHVSPILAIIDTSGNASLAAELSERLFRMAETEEIVDENTLRNWILNAHEWMGESILLASICDNQVLCASVGGNRAWIVADGKIHPLIAPIQIDSKTYEQLRMANAIVDEENLIFGVCPYVRQIGFSAFFPAILPRATVRTAKLNSREDFLILGSRAVGGCLSEPLLQYIVASTSNPQVAAKRIQDVVQSFNWTDNVSVIVAQTGNLLNRKTKKSVNPYSISEREEISELTLQKIEERIEQISRVRK</sequence>
<keyword evidence="2" id="KW-0677">Repeat</keyword>
<keyword evidence="1" id="KW-0433">Leucine-rich repeat</keyword>
<dbReference type="Proteomes" id="UP000887575">
    <property type="component" value="Unassembled WGS sequence"/>
</dbReference>
<evidence type="ECO:0000313" key="4">
    <source>
        <dbReference type="Proteomes" id="UP000887575"/>
    </source>
</evidence>
<dbReference type="PROSITE" id="PS51746">
    <property type="entry name" value="PPM_2"/>
    <property type="match status" value="1"/>
</dbReference>
<dbReference type="InterPro" id="IPR032675">
    <property type="entry name" value="LRR_dom_sf"/>
</dbReference>
<dbReference type="InterPro" id="IPR001611">
    <property type="entry name" value="Leu-rich_rpt"/>
</dbReference>
<dbReference type="WBParaSite" id="MBELARI_LOCUS10413">
    <property type="protein sequence ID" value="MBELARI_LOCUS10413"/>
    <property type="gene ID" value="MBELARI_LOCUS10413"/>
</dbReference>
<feature type="domain" description="PPM-type phosphatase" evidence="3">
    <location>
        <begin position="961"/>
        <end position="1175"/>
    </location>
</feature>
<evidence type="ECO:0000256" key="1">
    <source>
        <dbReference type="ARBA" id="ARBA00022614"/>
    </source>
</evidence>
<dbReference type="InterPro" id="IPR003591">
    <property type="entry name" value="Leu-rich_rpt_typical-subtyp"/>
</dbReference>
<dbReference type="Pfam" id="PF10213">
    <property type="entry name" value="MRP-S28"/>
    <property type="match status" value="1"/>
</dbReference>
<evidence type="ECO:0000313" key="5">
    <source>
        <dbReference type="WBParaSite" id="MBELARI_LOCUS10413"/>
    </source>
</evidence>
<dbReference type="GO" id="GO:0005737">
    <property type="term" value="C:cytoplasm"/>
    <property type="evidence" value="ECO:0007669"/>
    <property type="project" value="TreeGrafter"/>
</dbReference>
<dbReference type="InterPro" id="IPR050216">
    <property type="entry name" value="LRR_domain-containing"/>
</dbReference>
<dbReference type="Pfam" id="PF13855">
    <property type="entry name" value="LRR_8"/>
    <property type="match status" value="1"/>
</dbReference>
<evidence type="ECO:0000259" key="3">
    <source>
        <dbReference type="PROSITE" id="PS51746"/>
    </source>
</evidence>
<dbReference type="SUPFAM" id="SSF52058">
    <property type="entry name" value="L domain-like"/>
    <property type="match status" value="2"/>
</dbReference>
<dbReference type="PROSITE" id="PS51450">
    <property type="entry name" value="LRR"/>
    <property type="match status" value="7"/>
</dbReference>
<dbReference type="PRINTS" id="PR00019">
    <property type="entry name" value="LEURICHRPT"/>
</dbReference>
<dbReference type="SMART" id="SM00369">
    <property type="entry name" value="LRR_TYP"/>
    <property type="match status" value="9"/>
</dbReference>
<proteinExistence type="predicted"/>
<dbReference type="SUPFAM" id="SSF81606">
    <property type="entry name" value="PP2C-like"/>
    <property type="match status" value="1"/>
</dbReference>
<accession>A0AAF3E941</accession>